<organism evidence="1 2">
    <name type="scientific">Streptomyces californicus</name>
    <dbReference type="NCBI Taxonomy" id="67351"/>
    <lineage>
        <taxon>Bacteria</taxon>
        <taxon>Bacillati</taxon>
        <taxon>Actinomycetota</taxon>
        <taxon>Actinomycetes</taxon>
        <taxon>Kitasatosporales</taxon>
        <taxon>Streptomycetaceae</taxon>
        <taxon>Streptomyces</taxon>
    </lineage>
</organism>
<dbReference type="EMBL" id="CP070247">
    <property type="protein sequence ID" value="QRV39161.1"/>
    <property type="molecule type" value="Genomic_DNA"/>
</dbReference>
<dbReference type="RefSeq" id="WP_205030183.1">
    <property type="nucleotide sequence ID" value="NZ_CP070247.1"/>
</dbReference>
<evidence type="ECO:0000313" key="2">
    <source>
        <dbReference type="Proteomes" id="UP000623926"/>
    </source>
</evidence>
<sequence length="174" mass="19421">MIFTGIATYYSAKIASDQLQQSRDDAKTKERAQAEQVSFYVGGGRNGREVHLVNRSLDPIYSPKLLYSTDAYDAGHFPSPHLRYMITGGRDVGPCSELVFDLSDVERASSDERRLAHEGPTVALASFTDRAGKRWYRTPTGLTTKPDRELREAGYQMAGEPEMRRLEVCGDQAP</sequence>
<gene>
    <name evidence="1" type="ORF">I6J42_34340</name>
</gene>
<keyword evidence="1" id="KW-0614">Plasmid</keyword>
<geneLocation type="plasmid" evidence="1 2">
    <name>unnamed3</name>
</geneLocation>
<proteinExistence type="predicted"/>
<evidence type="ECO:0000313" key="1">
    <source>
        <dbReference type="EMBL" id="QRV39161.1"/>
    </source>
</evidence>
<dbReference type="AlphaFoldDB" id="A0ABD7D803"/>
<dbReference type="Proteomes" id="UP000623926">
    <property type="component" value="Plasmid unnamed3"/>
</dbReference>
<protein>
    <submittedName>
        <fullName evidence="1">Uncharacterized protein</fullName>
    </submittedName>
</protein>
<name>A0ABD7D803_9ACTN</name>
<reference evidence="1 2" key="1">
    <citation type="submission" date="2021-02" db="EMBL/GenBank/DDBJ databases">
        <title>FDA dAtabase for Regulatory Grade micrObial Sequences (FDA-ARGOS): Supporting development and validation of Infectious Disease Dx tests.</title>
        <authorList>
            <person name="Sproer C."/>
            <person name="Gronow S."/>
            <person name="Severitt S."/>
            <person name="Schroder I."/>
            <person name="Tallon L."/>
            <person name="Sadzewicz L."/>
            <person name="Zhao X."/>
            <person name="Boylan J."/>
            <person name="Ott S."/>
            <person name="Bowen H."/>
            <person name="Vavikolanu K."/>
            <person name="Mehta A."/>
            <person name="Aluvathingal J."/>
            <person name="Nadendla S."/>
            <person name="Lowell S."/>
            <person name="Myers T."/>
            <person name="Yan Y."/>
            <person name="Sichtig H."/>
        </authorList>
    </citation>
    <scope>NUCLEOTIDE SEQUENCE [LARGE SCALE GENOMIC DNA]</scope>
    <source>
        <strain evidence="1 2">FDAARGOS_1212</strain>
        <plasmid evidence="1 2">unnamed3</plasmid>
    </source>
</reference>
<accession>A0ABD7D803</accession>